<dbReference type="EMBL" id="MN738832">
    <property type="protein sequence ID" value="QHT38678.1"/>
    <property type="molecule type" value="Genomic_DNA"/>
</dbReference>
<feature type="transmembrane region" description="Helical" evidence="1">
    <location>
        <begin position="226"/>
        <end position="245"/>
    </location>
</feature>
<evidence type="ECO:0000313" key="2">
    <source>
        <dbReference type="EMBL" id="QHT38678.1"/>
    </source>
</evidence>
<reference evidence="2" key="1">
    <citation type="journal article" date="2020" name="Nature">
        <title>Giant virus diversity and host interactions through global metagenomics.</title>
        <authorList>
            <person name="Schulz F."/>
            <person name="Roux S."/>
            <person name="Paez-Espino D."/>
            <person name="Jungbluth S."/>
            <person name="Walsh D.A."/>
            <person name="Denef V.J."/>
            <person name="McMahon K.D."/>
            <person name="Konstantinidis K.T."/>
            <person name="Eloe-Fadrosh E.A."/>
            <person name="Kyrpides N.C."/>
            <person name="Woyke T."/>
        </authorList>
    </citation>
    <scope>NUCLEOTIDE SEQUENCE</scope>
    <source>
        <strain evidence="2">GVMAG-S-ERX556106-38</strain>
    </source>
</reference>
<accession>A0A6C0FAH1</accession>
<keyword evidence="1" id="KW-0812">Transmembrane</keyword>
<dbReference type="AlphaFoldDB" id="A0A6C0FAH1"/>
<sequence>MSKSQMSFISEVTKDIAAAEEKFLGPTYPYYKKIRSPRSLGMGSQGSMPQLARNISGLINYVEVLVTGQGKGSTTGRPLGNKFFLKTAGTCKDVSSKKVVPRYVYISNIPSGNIPIVSSALGTNFSSFKGLVPGSMSNLNALNPMGFIAAFGAGAQPPCRALSMETVDNNDNRGRATHFVADSDINQLDPCLWGNGRNPVSGKRCRETFAMLPTEPELKLPKDPIVQLYFAIIGIGIIYLIYRIFMMKRK</sequence>
<keyword evidence="1" id="KW-0472">Membrane</keyword>
<name>A0A6C0FAH1_9ZZZZ</name>
<organism evidence="2">
    <name type="scientific">viral metagenome</name>
    <dbReference type="NCBI Taxonomy" id="1070528"/>
    <lineage>
        <taxon>unclassified sequences</taxon>
        <taxon>metagenomes</taxon>
        <taxon>organismal metagenomes</taxon>
    </lineage>
</organism>
<evidence type="ECO:0000256" key="1">
    <source>
        <dbReference type="SAM" id="Phobius"/>
    </source>
</evidence>
<protein>
    <submittedName>
        <fullName evidence="2">Uncharacterized protein</fullName>
    </submittedName>
</protein>
<proteinExistence type="predicted"/>
<keyword evidence="1" id="KW-1133">Transmembrane helix</keyword>